<sequence length="378" mass="43815">MTAEQRAVLAKELGELYDQLRQIRSPYSGRIVASEACHMSSLLPGETLSHLPITIEPYAARVLYQDGDWKARLPKEGTFRDVPEEFITSGGLLSDPPNLPLLEMTARPFNRRLIQHETFFQGDPDYFPPRFRYLRDMMDVIVDEEHVENPSNDFQLVHVDLFPRNIMVDPSSTPMITGIIDWDEAVFAPAFVADIAPAWLWELPFTEDDGVTEEGEEKPFVDLDKESFERSTQIPPTPELQEVKRVWEEAVGRERVESATNPYAILARRFLKIVSYWVWPWWMNELYDETLKEWNKLRDEEEAKYLARQRAQGYGENPEDEMMEDDDDSFWETEDEEEGDDGEEYENGGEPGHETEDIREDDGDSAWETGSEDGDEDE</sequence>
<feature type="region of interest" description="Disordered" evidence="1">
    <location>
        <begin position="310"/>
        <end position="378"/>
    </location>
</feature>
<proteinExistence type="predicted"/>
<dbReference type="EMBL" id="MU853880">
    <property type="protein sequence ID" value="KAK3936546.1"/>
    <property type="molecule type" value="Genomic_DNA"/>
</dbReference>
<dbReference type="InterPro" id="IPR002575">
    <property type="entry name" value="Aminoglycoside_PTrfase"/>
</dbReference>
<dbReference type="Proteomes" id="UP001303473">
    <property type="component" value="Unassembled WGS sequence"/>
</dbReference>
<evidence type="ECO:0000313" key="4">
    <source>
        <dbReference type="Proteomes" id="UP001303473"/>
    </source>
</evidence>
<feature type="domain" description="Aminoglycoside phosphotransferase" evidence="2">
    <location>
        <begin position="147"/>
        <end position="209"/>
    </location>
</feature>
<feature type="compositionally biased region" description="Acidic residues" evidence="1">
    <location>
        <begin position="357"/>
        <end position="378"/>
    </location>
</feature>
<dbReference type="Gene3D" id="3.90.1200.10">
    <property type="match status" value="1"/>
</dbReference>
<accession>A0AAN6S1P0</accession>
<evidence type="ECO:0000256" key="1">
    <source>
        <dbReference type="SAM" id="MobiDB-lite"/>
    </source>
</evidence>
<organism evidence="3 4">
    <name type="scientific">Diplogelasinospora grovesii</name>
    <dbReference type="NCBI Taxonomy" id="303347"/>
    <lineage>
        <taxon>Eukaryota</taxon>
        <taxon>Fungi</taxon>
        <taxon>Dikarya</taxon>
        <taxon>Ascomycota</taxon>
        <taxon>Pezizomycotina</taxon>
        <taxon>Sordariomycetes</taxon>
        <taxon>Sordariomycetidae</taxon>
        <taxon>Sordariales</taxon>
        <taxon>Diplogelasinosporaceae</taxon>
        <taxon>Diplogelasinospora</taxon>
    </lineage>
</organism>
<dbReference type="InterPro" id="IPR051678">
    <property type="entry name" value="AGP_Transferase"/>
</dbReference>
<dbReference type="Pfam" id="PF01636">
    <property type="entry name" value="APH"/>
    <property type="match status" value="1"/>
</dbReference>
<feature type="compositionally biased region" description="Acidic residues" evidence="1">
    <location>
        <begin position="317"/>
        <end position="347"/>
    </location>
</feature>
<evidence type="ECO:0000259" key="2">
    <source>
        <dbReference type="Pfam" id="PF01636"/>
    </source>
</evidence>
<dbReference type="AlphaFoldDB" id="A0AAN6S1P0"/>
<evidence type="ECO:0000313" key="3">
    <source>
        <dbReference type="EMBL" id="KAK3936546.1"/>
    </source>
</evidence>
<dbReference type="SUPFAM" id="SSF56112">
    <property type="entry name" value="Protein kinase-like (PK-like)"/>
    <property type="match status" value="1"/>
</dbReference>
<dbReference type="PANTHER" id="PTHR21310:SF56">
    <property type="entry name" value="AMINOGLYCOSIDE PHOSPHOTRANSFERASE DOMAIN-CONTAINING PROTEIN"/>
    <property type="match status" value="1"/>
</dbReference>
<name>A0AAN6S1P0_9PEZI</name>
<gene>
    <name evidence="3" type="ORF">QBC46DRAFT_418703</name>
</gene>
<protein>
    <recommendedName>
        <fullName evidence="2">Aminoglycoside phosphotransferase domain-containing protein</fullName>
    </recommendedName>
</protein>
<dbReference type="InterPro" id="IPR011009">
    <property type="entry name" value="Kinase-like_dom_sf"/>
</dbReference>
<dbReference type="PANTHER" id="PTHR21310">
    <property type="entry name" value="AMINOGLYCOSIDE PHOSPHOTRANSFERASE-RELATED-RELATED"/>
    <property type="match status" value="1"/>
</dbReference>
<keyword evidence="4" id="KW-1185">Reference proteome</keyword>
<reference evidence="4" key="1">
    <citation type="journal article" date="2023" name="Mol. Phylogenet. Evol.">
        <title>Genome-scale phylogeny and comparative genomics of the fungal order Sordariales.</title>
        <authorList>
            <person name="Hensen N."/>
            <person name="Bonometti L."/>
            <person name="Westerberg I."/>
            <person name="Brannstrom I.O."/>
            <person name="Guillou S."/>
            <person name="Cros-Aarteil S."/>
            <person name="Calhoun S."/>
            <person name="Haridas S."/>
            <person name="Kuo A."/>
            <person name="Mondo S."/>
            <person name="Pangilinan J."/>
            <person name="Riley R."/>
            <person name="LaButti K."/>
            <person name="Andreopoulos B."/>
            <person name="Lipzen A."/>
            <person name="Chen C."/>
            <person name="Yan M."/>
            <person name="Daum C."/>
            <person name="Ng V."/>
            <person name="Clum A."/>
            <person name="Steindorff A."/>
            <person name="Ohm R.A."/>
            <person name="Martin F."/>
            <person name="Silar P."/>
            <person name="Natvig D.O."/>
            <person name="Lalanne C."/>
            <person name="Gautier V."/>
            <person name="Ament-Velasquez S.L."/>
            <person name="Kruys A."/>
            <person name="Hutchinson M.I."/>
            <person name="Powell A.J."/>
            <person name="Barry K."/>
            <person name="Miller A.N."/>
            <person name="Grigoriev I.V."/>
            <person name="Debuchy R."/>
            <person name="Gladieux P."/>
            <person name="Hiltunen Thoren M."/>
            <person name="Johannesson H."/>
        </authorList>
    </citation>
    <scope>NUCLEOTIDE SEQUENCE [LARGE SCALE GENOMIC DNA]</scope>
    <source>
        <strain evidence="4">CBS 340.73</strain>
    </source>
</reference>
<comment type="caution">
    <text evidence="3">The sequence shown here is derived from an EMBL/GenBank/DDBJ whole genome shotgun (WGS) entry which is preliminary data.</text>
</comment>